<dbReference type="SUPFAM" id="SSF81271">
    <property type="entry name" value="TGS-like"/>
    <property type="match status" value="1"/>
</dbReference>
<dbReference type="NCBIfam" id="TIGR00231">
    <property type="entry name" value="small_GTP"/>
    <property type="match status" value="1"/>
</dbReference>
<evidence type="ECO:0000256" key="2">
    <source>
        <dbReference type="ARBA" id="ARBA00023134"/>
    </source>
</evidence>
<evidence type="ECO:0008006" key="7">
    <source>
        <dbReference type="Google" id="ProtNLM"/>
    </source>
</evidence>
<dbReference type="Pfam" id="PF16897">
    <property type="entry name" value="MMR_HSR1_Xtn"/>
    <property type="match status" value="1"/>
</dbReference>
<organism evidence="6">
    <name type="scientific">Hemiselmis andersenii</name>
    <name type="common">Cryptophyte alga</name>
    <dbReference type="NCBI Taxonomy" id="464988"/>
    <lineage>
        <taxon>Eukaryota</taxon>
        <taxon>Cryptophyceae</taxon>
        <taxon>Cryptomonadales</taxon>
        <taxon>Hemiselmidaceae</taxon>
        <taxon>Hemiselmis</taxon>
    </lineage>
</organism>
<dbReference type="InterPro" id="IPR006074">
    <property type="entry name" value="GTP1-OBG_CS"/>
</dbReference>
<dbReference type="InterPro" id="IPR006073">
    <property type="entry name" value="GTP-bd"/>
</dbReference>
<evidence type="ECO:0000259" key="4">
    <source>
        <dbReference type="PROSITE" id="PS51710"/>
    </source>
</evidence>
<keyword evidence="1" id="KW-0547">Nucleotide-binding</keyword>
<dbReference type="InterPro" id="IPR012676">
    <property type="entry name" value="TGS-like"/>
</dbReference>
<reference evidence="6" key="1">
    <citation type="submission" date="2021-01" db="EMBL/GenBank/DDBJ databases">
        <authorList>
            <person name="Corre E."/>
            <person name="Pelletier E."/>
            <person name="Niang G."/>
            <person name="Scheremetjew M."/>
            <person name="Finn R."/>
            <person name="Kale V."/>
            <person name="Holt S."/>
            <person name="Cochrane G."/>
            <person name="Meng A."/>
            <person name="Brown T."/>
            <person name="Cohen L."/>
        </authorList>
    </citation>
    <scope>NUCLEOTIDE SEQUENCE</scope>
    <source>
        <strain evidence="6">CCMP441</strain>
    </source>
</reference>
<name>A0A6U2C996_HEMAN</name>
<proteinExistence type="predicted"/>
<dbReference type="PROSITE" id="PS00905">
    <property type="entry name" value="GTP1_OBG"/>
    <property type="match status" value="1"/>
</dbReference>
<dbReference type="FunFam" id="3.40.50.300:FF:000740">
    <property type="entry name" value="Putative GTP-binding protein 1"/>
    <property type="match status" value="1"/>
</dbReference>
<feature type="compositionally biased region" description="Basic and acidic residues" evidence="3">
    <location>
        <begin position="392"/>
        <end position="413"/>
    </location>
</feature>
<evidence type="ECO:0000256" key="3">
    <source>
        <dbReference type="SAM" id="MobiDB-lite"/>
    </source>
</evidence>
<dbReference type="GO" id="GO:0005525">
    <property type="term" value="F:GTP binding"/>
    <property type="evidence" value="ECO:0007669"/>
    <property type="project" value="UniProtKB-KW"/>
</dbReference>
<protein>
    <recommendedName>
        <fullName evidence="7">OBG-type G domain-containing protein</fullName>
    </recommendedName>
</protein>
<gene>
    <name evidence="6" type="ORF">HAND1043_LOCUS6470</name>
</gene>
<feature type="region of interest" description="Disordered" evidence="3">
    <location>
        <begin position="384"/>
        <end position="428"/>
    </location>
</feature>
<dbReference type="PANTHER" id="PTHR43127">
    <property type="entry name" value="DEVELOPMENTALLY-REGULATED GTP-BINDING PROTEIN 2"/>
    <property type="match status" value="1"/>
</dbReference>
<dbReference type="FunFam" id="3.10.20.30:FF:000003">
    <property type="entry name" value="Developmentally-regulated GTP-binding protein 1"/>
    <property type="match status" value="1"/>
</dbReference>
<dbReference type="AlphaFoldDB" id="A0A6U2C996"/>
<dbReference type="GO" id="GO:0003924">
    <property type="term" value="F:GTPase activity"/>
    <property type="evidence" value="ECO:0007669"/>
    <property type="project" value="InterPro"/>
</dbReference>
<dbReference type="InterPro" id="IPR027417">
    <property type="entry name" value="P-loop_NTPase"/>
</dbReference>
<evidence type="ECO:0000256" key="1">
    <source>
        <dbReference type="ARBA" id="ARBA00022741"/>
    </source>
</evidence>
<dbReference type="InterPro" id="IPR005225">
    <property type="entry name" value="Small_GTP-bd"/>
</dbReference>
<dbReference type="InterPro" id="IPR045001">
    <property type="entry name" value="DRG"/>
</dbReference>
<dbReference type="InterPro" id="IPR012675">
    <property type="entry name" value="Beta-grasp_dom_sf"/>
</dbReference>
<feature type="domain" description="TGS" evidence="5">
    <location>
        <begin position="291"/>
        <end position="369"/>
    </location>
</feature>
<sequence length="428" mass="47395">MGVQEKIAELQLEMARTQKNKATEGHLGILKAKLAKLRTELLEPSGPTKQAGEGFDVVKYGDARIALIGFPSVGKSTALALLTGTESEAAAYEFTTLTCIPGVIHYKGTKIQLLDLPGIIEGAASGKGRGRQVIAVAKSADLVLMMLDATKPDAHRAQLEQELETAMIRLNRDPPDIYFKRKKTGGIKFNNMVPLTKMGATPGDTVYRVLQEYRIHNCEVVFRGDYAIDDLIDVIEGNRKYVKCLYCYNKIDAVTMEEVEVLASQPNSIVVSCHLNVNMDRLVARMWEMLALIRIYTRRRGEPPDLEEPTVLTAGRGGVNVKTMCMHLHKDMLKEFKYALCWGQSCKHAPQRVGKDHELCDEDVIQVFKKTAKQYGMEKKGKTLTKQGCLAEPKKEVDKKEKRGPSSNRHDGGPAKNTGKMGKSAGFA</sequence>
<dbReference type="PROSITE" id="PS51880">
    <property type="entry name" value="TGS"/>
    <property type="match status" value="1"/>
</dbReference>
<keyword evidence="2" id="KW-0342">GTP-binding</keyword>
<accession>A0A6U2C996</accession>
<dbReference type="InterPro" id="IPR031662">
    <property type="entry name" value="GTP-binding_2"/>
</dbReference>
<dbReference type="PRINTS" id="PR00326">
    <property type="entry name" value="GTP1OBG"/>
</dbReference>
<dbReference type="Pfam" id="PF01926">
    <property type="entry name" value="MMR_HSR1"/>
    <property type="match status" value="1"/>
</dbReference>
<dbReference type="Gene3D" id="6.10.140.1070">
    <property type="match status" value="2"/>
</dbReference>
<dbReference type="SUPFAM" id="SSF52540">
    <property type="entry name" value="P-loop containing nucleoside triphosphate hydrolases"/>
    <property type="match status" value="1"/>
</dbReference>
<feature type="domain" description="OBG-type G" evidence="4">
    <location>
        <begin position="63"/>
        <end position="291"/>
    </location>
</feature>
<dbReference type="InterPro" id="IPR031167">
    <property type="entry name" value="G_OBG"/>
</dbReference>
<dbReference type="EMBL" id="HBFK01010860">
    <property type="protein sequence ID" value="CAD8739978.1"/>
    <property type="molecule type" value="Transcribed_RNA"/>
</dbReference>
<dbReference type="Gene3D" id="3.10.20.30">
    <property type="match status" value="1"/>
</dbReference>
<dbReference type="CDD" id="cd01896">
    <property type="entry name" value="DRG"/>
    <property type="match status" value="1"/>
</dbReference>
<dbReference type="InterPro" id="IPR004095">
    <property type="entry name" value="TGS"/>
</dbReference>
<dbReference type="PROSITE" id="PS51710">
    <property type="entry name" value="G_OBG"/>
    <property type="match status" value="1"/>
</dbReference>
<dbReference type="Pfam" id="PF02824">
    <property type="entry name" value="TGS"/>
    <property type="match status" value="1"/>
</dbReference>
<evidence type="ECO:0000313" key="6">
    <source>
        <dbReference type="EMBL" id="CAD8739978.1"/>
    </source>
</evidence>
<evidence type="ECO:0000259" key="5">
    <source>
        <dbReference type="PROSITE" id="PS51880"/>
    </source>
</evidence>